<organism evidence="2 3">
    <name type="scientific">Daphnia sinensis</name>
    <dbReference type="NCBI Taxonomy" id="1820382"/>
    <lineage>
        <taxon>Eukaryota</taxon>
        <taxon>Metazoa</taxon>
        <taxon>Ecdysozoa</taxon>
        <taxon>Arthropoda</taxon>
        <taxon>Crustacea</taxon>
        <taxon>Branchiopoda</taxon>
        <taxon>Diplostraca</taxon>
        <taxon>Cladocera</taxon>
        <taxon>Anomopoda</taxon>
        <taxon>Daphniidae</taxon>
        <taxon>Daphnia</taxon>
        <taxon>Daphnia similis group</taxon>
    </lineage>
</organism>
<dbReference type="AlphaFoldDB" id="A0AAD5Q208"/>
<feature type="transmembrane region" description="Helical" evidence="1">
    <location>
        <begin position="20"/>
        <end position="42"/>
    </location>
</feature>
<protein>
    <submittedName>
        <fullName evidence="2">Uncharacterized protein</fullName>
    </submittedName>
</protein>
<gene>
    <name evidence="2" type="ORF">GHT06_008308</name>
</gene>
<name>A0AAD5Q208_9CRUS</name>
<keyword evidence="1" id="KW-1133">Transmembrane helix</keyword>
<comment type="caution">
    <text evidence="2">The sequence shown here is derived from an EMBL/GenBank/DDBJ whole genome shotgun (WGS) entry which is preliminary data.</text>
</comment>
<proteinExistence type="predicted"/>
<keyword evidence="1" id="KW-0472">Membrane</keyword>
<evidence type="ECO:0000313" key="2">
    <source>
        <dbReference type="EMBL" id="KAI9564569.1"/>
    </source>
</evidence>
<keyword evidence="1" id="KW-0812">Transmembrane</keyword>
<evidence type="ECO:0000256" key="1">
    <source>
        <dbReference type="SAM" id="Phobius"/>
    </source>
</evidence>
<evidence type="ECO:0000313" key="3">
    <source>
        <dbReference type="Proteomes" id="UP000820818"/>
    </source>
</evidence>
<dbReference type="EMBL" id="WJBH02000001">
    <property type="protein sequence ID" value="KAI9564569.1"/>
    <property type="molecule type" value="Genomic_DNA"/>
</dbReference>
<keyword evidence="3" id="KW-1185">Reference proteome</keyword>
<sequence length="99" mass="11363">MTVSSGHGSWITAADELSPSLIEMLSLCAKFLCVYLSLLFFFQSKKNFLRMGEKWEERNCVTSSRHDLHYDVRIDTIGFGRELKDVRRTRKVGGSAHCF</sequence>
<dbReference type="Proteomes" id="UP000820818">
    <property type="component" value="Linkage Group LG1"/>
</dbReference>
<reference evidence="2 3" key="1">
    <citation type="submission" date="2022-05" db="EMBL/GenBank/DDBJ databases">
        <title>A multi-omics perspective on studying reproductive biology in Daphnia sinensis.</title>
        <authorList>
            <person name="Jia J."/>
        </authorList>
    </citation>
    <scope>NUCLEOTIDE SEQUENCE [LARGE SCALE GENOMIC DNA]</scope>
    <source>
        <strain evidence="2 3">WSL</strain>
    </source>
</reference>
<accession>A0AAD5Q208</accession>